<comment type="caution">
    <text evidence="2">The sequence shown here is derived from an EMBL/GenBank/DDBJ whole genome shotgun (WGS) entry which is preliminary data.</text>
</comment>
<organism evidence="2 3">
    <name type="scientific">Monilinia laxa</name>
    <name type="common">Brown rot fungus</name>
    <name type="synonym">Sclerotinia laxa</name>
    <dbReference type="NCBI Taxonomy" id="61186"/>
    <lineage>
        <taxon>Eukaryota</taxon>
        <taxon>Fungi</taxon>
        <taxon>Dikarya</taxon>
        <taxon>Ascomycota</taxon>
        <taxon>Pezizomycotina</taxon>
        <taxon>Leotiomycetes</taxon>
        <taxon>Helotiales</taxon>
        <taxon>Sclerotiniaceae</taxon>
        <taxon>Monilinia</taxon>
    </lineage>
</organism>
<proteinExistence type="predicted"/>
<gene>
    <name evidence="2" type="ORF">EYC80_001365</name>
</gene>
<keyword evidence="1" id="KW-0812">Transmembrane</keyword>
<evidence type="ECO:0000256" key="1">
    <source>
        <dbReference type="SAM" id="Phobius"/>
    </source>
</evidence>
<dbReference type="EMBL" id="VIGI01000006">
    <property type="protein sequence ID" value="KAB8299286.1"/>
    <property type="molecule type" value="Genomic_DNA"/>
</dbReference>
<keyword evidence="1" id="KW-0472">Membrane</keyword>
<name>A0A5N6K981_MONLA</name>
<accession>A0A5N6K981</accession>
<evidence type="ECO:0000313" key="3">
    <source>
        <dbReference type="Proteomes" id="UP000326757"/>
    </source>
</evidence>
<keyword evidence="3" id="KW-1185">Reference proteome</keyword>
<evidence type="ECO:0000313" key="2">
    <source>
        <dbReference type="EMBL" id="KAB8299286.1"/>
    </source>
</evidence>
<dbReference type="AlphaFoldDB" id="A0A5N6K981"/>
<keyword evidence="1" id="KW-1133">Transmembrane helix</keyword>
<dbReference type="OrthoDB" id="5215911at2759"/>
<feature type="transmembrane region" description="Helical" evidence="1">
    <location>
        <begin position="20"/>
        <end position="37"/>
    </location>
</feature>
<dbReference type="Proteomes" id="UP000326757">
    <property type="component" value="Unassembled WGS sequence"/>
</dbReference>
<reference evidence="2 3" key="1">
    <citation type="submission" date="2019-06" db="EMBL/GenBank/DDBJ databases">
        <title>Genome Sequence of the Brown Rot Fungal Pathogen Monilinia laxa.</title>
        <authorList>
            <person name="De Miccolis Angelini R.M."/>
            <person name="Landi L."/>
            <person name="Abate D."/>
            <person name="Pollastro S."/>
            <person name="Romanazzi G."/>
            <person name="Faretra F."/>
        </authorList>
    </citation>
    <scope>NUCLEOTIDE SEQUENCE [LARGE SCALE GENOMIC DNA]</scope>
    <source>
        <strain evidence="2 3">Mlax316</strain>
    </source>
</reference>
<sequence length="93" mass="10560">MIPQPTSCGGDPPLWSRWKTYYQLFLVLLVACVLRLGENILGAAWETISKDTHVSFTNMNGRGALNYLLAFATYSEYLQPRNLETDFSVSLQR</sequence>
<protein>
    <submittedName>
        <fullName evidence="2">Uncharacterized protein</fullName>
    </submittedName>
</protein>